<dbReference type="AlphaFoldDB" id="A0A0F9PBJ7"/>
<dbReference type="EMBL" id="LAZR01002632">
    <property type="protein sequence ID" value="KKN27494.1"/>
    <property type="molecule type" value="Genomic_DNA"/>
</dbReference>
<dbReference type="Pfam" id="PF18928">
    <property type="entry name" value="DUF5677"/>
    <property type="match status" value="1"/>
</dbReference>
<gene>
    <name evidence="1" type="ORF">LCGC14_0864050</name>
</gene>
<reference evidence="1" key="1">
    <citation type="journal article" date="2015" name="Nature">
        <title>Complex archaea that bridge the gap between prokaryotes and eukaryotes.</title>
        <authorList>
            <person name="Spang A."/>
            <person name="Saw J.H."/>
            <person name="Jorgensen S.L."/>
            <person name="Zaremba-Niedzwiedzka K."/>
            <person name="Martijn J."/>
            <person name="Lind A.E."/>
            <person name="van Eijk R."/>
            <person name="Schleper C."/>
            <person name="Guy L."/>
            <person name="Ettema T.J."/>
        </authorList>
    </citation>
    <scope>NUCLEOTIDE SEQUENCE</scope>
</reference>
<dbReference type="InterPro" id="IPR043733">
    <property type="entry name" value="DUF5677"/>
</dbReference>
<name>A0A0F9PBJ7_9ZZZZ</name>
<organism evidence="1">
    <name type="scientific">marine sediment metagenome</name>
    <dbReference type="NCBI Taxonomy" id="412755"/>
    <lineage>
        <taxon>unclassified sequences</taxon>
        <taxon>metagenomes</taxon>
        <taxon>ecological metagenomes</taxon>
    </lineage>
</organism>
<protein>
    <submittedName>
        <fullName evidence="1">Uncharacterized protein</fullName>
    </submittedName>
</protein>
<sequence>MDSMVSQKDYSKFYRIACNMFESGFKFINEKDDNYYFMNVASIKLLKHLNTTEMLMANTLEFNHLEKSYLYYDNSSVIALLRVSYENLVVIAYHFFGDEIDHDIVDWYKLLGYRNRGRNKLRVSSVELDNKILQEQEIMDELTSRLELNNFKGPKKYDWKPKSWYELGNDLNMPKFLYDKYSFWSSHSHSGFDALMQENISHTYEPLQEIKRNEINYLFMSSILVFFIEGYAEVLSKLGYPYISDFDLSDVRKFSDFVKAYDKDN</sequence>
<comment type="caution">
    <text evidence="1">The sequence shown here is derived from an EMBL/GenBank/DDBJ whole genome shotgun (WGS) entry which is preliminary data.</text>
</comment>
<proteinExistence type="predicted"/>
<evidence type="ECO:0000313" key="1">
    <source>
        <dbReference type="EMBL" id="KKN27494.1"/>
    </source>
</evidence>
<accession>A0A0F9PBJ7</accession>